<protein>
    <submittedName>
        <fullName evidence="2">Uncharacterized protein</fullName>
    </submittedName>
</protein>
<reference evidence="2" key="1">
    <citation type="submission" date="2021-01" db="EMBL/GenBank/DDBJ databases">
        <authorList>
            <person name="Corre E."/>
            <person name="Pelletier E."/>
            <person name="Niang G."/>
            <person name="Scheremetjew M."/>
            <person name="Finn R."/>
            <person name="Kale V."/>
            <person name="Holt S."/>
            <person name="Cochrane G."/>
            <person name="Meng A."/>
            <person name="Brown T."/>
            <person name="Cohen L."/>
        </authorList>
    </citation>
    <scope>NUCLEOTIDE SEQUENCE</scope>
    <source>
        <strain evidence="2">308</strain>
    </source>
</reference>
<organism evidence="2">
    <name type="scientific">Corethron hystrix</name>
    <dbReference type="NCBI Taxonomy" id="216773"/>
    <lineage>
        <taxon>Eukaryota</taxon>
        <taxon>Sar</taxon>
        <taxon>Stramenopiles</taxon>
        <taxon>Ochrophyta</taxon>
        <taxon>Bacillariophyta</taxon>
        <taxon>Coscinodiscophyceae</taxon>
        <taxon>Corethrophycidae</taxon>
        <taxon>Corethrales</taxon>
        <taxon>Corethraceae</taxon>
        <taxon>Corethron</taxon>
    </lineage>
</organism>
<gene>
    <name evidence="2" type="ORF">CHYS00102_LOCUS16072</name>
</gene>
<accession>A0A7S1FTC2</accession>
<dbReference type="EMBL" id="HBFR01022384">
    <property type="protein sequence ID" value="CAD8888872.1"/>
    <property type="molecule type" value="Transcribed_RNA"/>
</dbReference>
<evidence type="ECO:0000256" key="1">
    <source>
        <dbReference type="SAM" id="MobiDB-lite"/>
    </source>
</evidence>
<name>A0A7S1FTC2_9STRA</name>
<evidence type="ECO:0000313" key="2">
    <source>
        <dbReference type="EMBL" id="CAD8888872.1"/>
    </source>
</evidence>
<sequence length="337" mass="38026">MDGQFYSDTRTGSSGNPDERNSRGVMNSLIGETQSHEPTGRLTNPYPSHFEAPLDELAQANAASRDRTLASINNNLIFRQNNPNIFHPNLNGLPVDPRLALHQDQRILHLPENIPANVTNLQANLPGNFLPNLPIDHHNLPPIDHYPQNINIYSYQELLIQDLMRRRQQQMYINDYMQARNIAEEELMLRHLQRTAMEGRMENNLSQNMNLSPLSQVQDMSIAFPSCINNSSLHEINEQHNAITSAPGIASQESTAPVDHSQMEIFACKARNMPLDHNLSTAYFMINLSTSAHGTPLKCSYPACRSQGVKFRYCAFCKTPAAKQNFTSRHNHCSDAK</sequence>
<proteinExistence type="predicted"/>
<feature type="compositionally biased region" description="Polar residues" evidence="1">
    <location>
        <begin position="1"/>
        <end position="16"/>
    </location>
</feature>
<dbReference type="AlphaFoldDB" id="A0A7S1FTC2"/>
<feature type="region of interest" description="Disordered" evidence="1">
    <location>
        <begin position="1"/>
        <end position="24"/>
    </location>
</feature>